<dbReference type="EMBL" id="BOMN01000152">
    <property type="protein sequence ID" value="GIE26782.1"/>
    <property type="molecule type" value="Genomic_DNA"/>
</dbReference>
<dbReference type="InterPro" id="IPR010982">
    <property type="entry name" value="Lambda_DNA-bd_dom_sf"/>
</dbReference>
<evidence type="ECO:0000313" key="7">
    <source>
        <dbReference type="Proteomes" id="UP000603200"/>
    </source>
</evidence>
<dbReference type="InterPro" id="IPR046335">
    <property type="entry name" value="LacI/GalR-like_sensor"/>
</dbReference>
<evidence type="ECO:0000313" key="6">
    <source>
        <dbReference type="EMBL" id="GIE26782.1"/>
    </source>
</evidence>
<dbReference type="PANTHER" id="PTHR30146">
    <property type="entry name" value="LACI-RELATED TRANSCRIPTIONAL REPRESSOR"/>
    <property type="match status" value="1"/>
</dbReference>
<evidence type="ECO:0000256" key="4">
    <source>
        <dbReference type="SAM" id="MobiDB-lite"/>
    </source>
</evidence>
<name>A0ABQ4A8W8_9ACTN</name>
<sequence>MKRVTIADIARQAGVSKSQVSYALNDRPGVAEPTRQRILAVAAEAGFRANSSARALAGGPSRVVGLALRRPAQTLAVEPFFMELVGGLEAELSAHGFALLLQMVTDDRAETTLYQQWASDRRVDGVLICDTRIDDERPALVSRLALPAIVIGPPVAGGSPPSVWSDDARPMTEAVEYLTALGHRRIARIAGLRELAHTTVRTAAFERICAERGLTETTVRWTDYTGASGAQATRELLDAAGPPTALIYDNDIMAVAGLAVAQELGLTVPADLSMIAWDDSPICALVHPTLTALAHDIGAYGAHAARQLLSLMAGRPIASSQAEPAHLVPRGSTAPPPEIRMSAG</sequence>
<reference evidence="6 7" key="1">
    <citation type="submission" date="2021-01" db="EMBL/GenBank/DDBJ databases">
        <title>Whole genome shotgun sequence of Actinoplanes humidus NBRC 14915.</title>
        <authorList>
            <person name="Komaki H."/>
            <person name="Tamura T."/>
        </authorList>
    </citation>
    <scope>NUCLEOTIDE SEQUENCE [LARGE SCALE GENOMIC DNA]</scope>
    <source>
        <strain evidence="6 7">NBRC 14915</strain>
    </source>
</reference>
<dbReference type="CDD" id="cd01392">
    <property type="entry name" value="HTH_LacI"/>
    <property type="match status" value="1"/>
</dbReference>
<dbReference type="CDD" id="cd06267">
    <property type="entry name" value="PBP1_LacI_sugar_binding-like"/>
    <property type="match status" value="1"/>
</dbReference>
<evidence type="ECO:0000256" key="3">
    <source>
        <dbReference type="ARBA" id="ARBA00023163"/>
    </source>
</evidence>
<dbReference type="SUPFAM" id="SSF53822">
    <property type="entry name" value="Periplasmic binding protein-like I"/>
    <property type="match status" value="1"/>
</dbReference>
<keyword evidence="7" id="KW-1185">Reference proteome</keyword>
<keyword evidence="2" id="KW-0238">DNA-binding</keyword>
<dbReference type="InterPro" id="IPR028082">
    <property type="entry name" value="Peripla_BP_I"/>
</dbReference>
<dbReference type="Proteomes" id="UP000603200">
    <property type="component" value="Unassembled WGS sequence"/>
</dbReference>
<proteinExistence type="predicted"/>
<gene>
    <name evidence="6" type="ORF">Ahu01nite_098840</name>
</gene>
<feature type="region of interest" description="Disordered" evidence="4">
    <location>
        <begin position="322"/>
        <end position="344"/>
    </location>
</feature>
<dbReference type="Gene3D" id="3.40.50.2300">
    <property type="match status" value="2"/>
</dbReference>
<keyword evidence="3" id="KW-0804">Transcription</keyword>
<dbReference type="Pfam" id="PF13377">
    <property type="entry name" value="Peripla_BP_3"/>
    <property type="match status" value="1"/>
</dbReference>
<evidence type="ECO:0000256" key="2">
    <source>
        <dbReference type="ARBA" id="ARBA00023125"/>
    </source>
</evidence>
<keyword evidence="1" id="KW-0805">Transcription regulation</keyword>
<dbReference type="SMART" id="SM00354">
    <property type="entry name" value="HTH_LACI"/>
    <property type="match status" value="1"/>
</dbReference>
<accession>A0ABQ4A8W8</accession>
<dbReference type="PANTHER" id="PTHR30146:SF155">
    <property type="entry name" value="ALANINE RACEMASE"/>
    <property type="match status" value="1"/>
</dbReference>
<dbReference type="PROSITE" id="PS50932">
    <property type="entry name" value="HTH_LACI_2"/>
    <property type="match status" value="1"/>
</dbReference>
<evidence type="ECO:0000256" key="1">
    <source>
        <dbReference type="ARBA" id="ARBA00023015"/>
    </source>
</evidence>
<dbReference type="SUPFAM" id="SSF47413">
    <property type="entry name" value="lambda repressor-like DNA-binding domains"/>
    <property type="match status" value="1"/>
</dbReference>
<dbReference type="InterPro" id="IPR000843">
    <property type="entry name" value="HTH_LacI"/>
</dbReference>
<evidence type="ECO:0000259" key="5">
    <source>
        <dbReference type="PROSITE" id="PS50932"/>
    </source>
</evidence>
<dbReference type="Pfam" id="PF00356">
    <property type="entry name" value="LacI"/>
    <property type="match status" value="1"/>
</dbReference>
<organism evidence="6 7">
    <name type="scientific">Winogradskya humida</name>
    <dbReference type="NCBI Taxonomy" id="113566"/>
    <lineage>
        <taxon>Bacteria</taxon>
        <taxon>Bacillati</taxon>
        <taxon>Actinomycetota</taxon>
        <taxon>Actinomycetes</taxon>
        <taxon>Micromonosporales</taxon>
        <taxon>Micromonosporaceae</taxon>
        <taxon>Winogradskya</taxon>
    </lineage>
</organism>
<protein>
    <submittedName>
        <fullName evidence="6">LacI family transcriptional regulator</fullName>
    </submittedName>
</protein>
<feature type="domain" description="HTH lacI-type" evidence="5">
    <location>
        <begin position="4"/>
        <end position="58"/>
    </location>
</feature>
<dbReference type="Gene3D" id="1.10.260.40">
    <property type="entry name" value="lambda repressor-like DNA-binding domains"/>
    <property type="match status" value="1"/>
</dbReference>
<comment type="caution">
    <text evidence="6">The sequence shown here is derived from an EMBL/GenBank/DDBJ whole genome shotgun (WGS) entry which is preliminary data.</text>
</comment>
<dbReference type="RefSeq" id="WP_203843675.1">
    <property type="nucleotide sequence ID" value="NZ_BAAATV010000044.1"/>
</dbReference>